<dbReference type="InterPro" id="IPR016167">
    <property type="entry name" value="FAD-bd_PCMH_sub1"/>
</dbReference>
<keyword evidence="17 20" id="KW-0961">Cell wall biogenesis/degradation</keyword>
<feature type="active site" evidence="20">
    <location>
        <position position="169"/>
    </location>
</feature>
<evidence type="ECO:0000256" key="8">
    <source>
        <dbReference type="ARBA" id="ARBA00022490"/>
    </source>
</evidence>
<dbReference type="GO" id="GO:0008360">
    <property type="term" value="P:regulation of cell shape"/>
    <property type="evidence" value="ECO:0007669"/>
    <property type="project" value="UniProtKB-KW"/>
</dbReference>
<evidence type="ECO:0000256" key="18">
    <source>
        <dbReference type="ARBA" id="ARBA00031026"/>
    </source>
</evidence>
<gene>
    <name evidence="20" type="primary">murB</name>
    <name evidence="22" type="ORF">CF392_12080</name>
</gene>
<dbReference type="GO" id="GO:0051301">
    <property type="term" value="P:cell division"/>
    <property type="evidence" value="ECO:0007669"/>
    <property type="project" value="UniProtKB-KW"/>
</dbReference>
<keyword evidence="15 20" id="KW-0560">Oxidoreductase</keyword>
<keyword evidence="14 20" id="KW-0573">Peptidoglycan synthesis</keyword>
<keyword evidence="12 20" id="KW-0521">NADP</keyword>
<dbReference type="PANTHER" id="PTHR21071:SF4">
    <property type="entry name" value="UDP-N-ACETYLENOLPYRUVOYLGLUCOSAMINE REDUCTASE"/>
    <property type="match status" value="1"/>
</dbReference>
<dbReference type="RefSeq" id="WP_095611704.1">
    <property type="nucleotide sequence ID" value="NZ_NMPM01000072.1"/>
</dbReference>
<dbReference type="EC" id="1.3.1.98" evidence="6 20"/>
<comment type="subcellular location">
    <subcellularLocation>
        <location evidence="3 20">Cytoplasm</location>
    </subcellularLocation>
</comment>
<dbReference type="InterPro" id="IPR036635">
    <property type="entry name" value="MurB_C_sf"/>
</dbReference>
<sequence length="349" mass="38796">MTHPDWPPRENVDLTERTTLGLPARAEWFVRVSHREALIRALEWAAQHDLETLVLGGGSNVVLDTFQPGLVIEMAIMGRRWSDVSEDRAVLELGAGENWHASVLYSVSAGFRGLENLALIPGTVGAAPIQNIGAYGVELSDVLVSVSVLDRHSGQVRVLGPDECAFAYRDSVFKREPGRYVVLDVRLALSRSRPVNLSYRELADWLDGHQPETLRAADVAEAVSQIRRRKLPDPALLPNAGSFFKNPVISRDTFERLSAEHPDMPAHEVEDGIKVAAGWLIDQSGWKGHREAHVGVHSRQALVLVHHGQGNARELLDLAARIREDVNNRYGIELEIEPRIYPLALRDGW</sequence>
<evidence type="ECO:0000256" key="6">
    <source>
        <dbReference type="ARBA" id="ARBA00012518"/>
    </source>
</evidence>
<feature type="active site" description="Proton donor" evidence="20">
    <location>
        <position position="242"/>
    </location>
</feature>
<keyword evidence="10 20" id="KW-0285">Flavoprotein</keyword>
<dbReference type="Pfam" id="PF01565">
    <property type="entry name" value="FAD_binding_4"/>
    <property type="match status" value="1"/>
</dbReference>
<proteinExistence type="inferred from homology"/>
<evidence type="ECO:0000259" key="21">
    <source>
        <dbReference type="PROSITE" id="PS51387"/>
    </source>
</evidence>
<dbReference type="EMBL" id="NMPM01000072">
    <property type="protein sequence ID" value="PAV25220.1"/>
    <property type="molecule type" value="Genomic_DNA"/>
</dbReference>
<accession>A0A2A2I2A0</accession>
<dbReference type="InterPro" id="IPR011601">
    <property type="entry name" value="MurB_C"/>
</dbReference>
<dbReference type="Pfam" id="PF02873">
    <property type="entry name" value="MurB_C"/>
    <property type="match status" value="1"/>
</dbReference>
<protein>
    <recommendedName>
        <fullName evidence="7 20">UDP-N-acetylenolpyruvoylglucosamine reductase</fullName>
        <ecNumber evidence="6 20">1.3.1.98</ecNumber>
    </recommendedName>
    <alternativeName>
        <fullName evidence="18 20">UDP-N-acetylmuramate dehydrogenase</fullName>
    </alternativeName>
</protein>
<evidence type="ECO:0000256" key="5">
    <source>
        <dbReference type="ARBA" id="ARBA00010485"/>
    </source>
</evidence>
<dbReference type="SUPFAM" id="SSF56194">
    <property type="entry name" value="Uridine diphospho-N-Acetylenolpyruvylglucosamine reductase, MurB, C-terminal domain"/>
    <property type="match status" value="1"/>
</dbReference>
<comment type="similarity">
    <text evidence="5 20">Belongs to the MurB family.</text>
</comment>
<keyword evidence="11 20" id="KW-0274">FAD</keyword>
<dbReference type="InterPro" id="IPR016169">
    <property type="entry name" value="FAD-bd_PCMH_sub2"/>
</dbReference>
<keyword evidence="9 20" id="KW-0132">Cell division</keyword>
<keyword evidence="13 20" id="KW-0133">Cell shape</keyword>
<dbReference type="AlphaFoldDB" id="A0A2A2I2A0"/>
<dbReference type="SUPFAM" id="SSF56176">
    <property type="entry name" value="FAD-binding/transporter-associated domain-like"/>
    <property type="match status" value="1"/>
</dbReference>
<keyword evidence="8 20" id="KW-0963">Cytoplasm</keyword>
<comment type="pathway">
    <text evidence="4 20">Cell wall biogenesis; peptidoglycan biosynthesis.</text>
</comment>
<dbReference type="Gene3D" id="3.30.465.10">
    <property type="match status" value="1"/>
</dbReference>
<dbReference type="InterPro" id="IPR003170">
    <property type="entry name" value="MurB"/>
</dbReference>
<dbReference type="NCBIfam" id="NF000755">
    <property type="entry name" value="PRK00046.1"/>
    <property type="match status" value="1"/>
</dbReference>
<dbReference type="UniPathway" id="UPA00219"/>
<comment type="caution">
    <text evidence="22">The sequence shown here is derived from an EMBL/GenBank/DDBJ whole genome shotgun (WGS) entry which is preliminary data.</text>
</comment>
<comment type="catalytic activity">
    <reaction evidence="19 20">
        <text>UDP-N-acetyl-alpha-D-muramate + NADP(+) = UDP-N-acetyl-3-O-(1-carboxyvinyl)-alpha-D-glucosamine + NADPH + H(+)</text>
        <dbReference type="Rhea" id="RHEA:12248"/>
        <dbReference type="ChEBI" id="CHEBI:15378"/>
        <dbReference type="ChEBI" id="CHEBI:57783"/>
        <dbReference type="ChEBI" id="CHEBI:58349"/>
        <dbReference type="ChEBI" id="CHEBI:68483"/>
        <dbReference type="ChEBI" id="CHEBI:70757"/>
        <dbReference type="EC" id="1.3.1.98"/>
    </reaction>
</comment>
<evidence type="ECO:0000256" key="15">
    <source>
        <dbReference type="ARBA" id="ARBA00023002"/>
    </source>
</evidence>
<evidence type="ECO:0000256" key="13">
    <source>
        <dbReference type="ARBA" id="ARBA00022960"/>
    </source>
</evidence>
<dbReference type="Gene3D" id="3.90.78.10">
    <property type="entry name" value="UDP-N-acetylenolpyruvoylglucosamine reductase, C-terminal domain"/>
    <property type="match status" value="1"/>
</dbReference>
<evidence type="ECO:0000256" key="16">
    <source>
        <dbReference type="ARBA" id="ARBA00023306"/>
    </source>
</evidence>
<evidence type="ECO:0000256" key="19">
    <source>
        <dbReference type="ARBA" id="ARBA00048914"/>
    </source>
</evidence>
<dbReference type="PROSITE" id="PS51387">
    <property type="entry name" value="FAD_PCMH"/>
    <property type="match status" value="1"/>
</dbReference>
<dbReference type="GO" id="GO:0005829">
    <property type="term" value="C:cytosol"/>
    <property type="evidence" value="ECO:0007669"/>
    <property type="project" value="TreeGrafter"/>
</dbReference>
<dbReference type="NCBIfam" id="NF010478">
    <property type="entry name" value="PRK13903.1"/>
    <property type="match status" value="1"/>
</dbReference>
<feature type="domain" description="FAD-binding PCMH-type" evidence="21">
    <location>
        <begin position="21"/>
        <end position="192"/>
    </location>
</feature>
<evidence type="ECO:0000256" key="11">
    <source>
        <dbReference type="ARBA" id="ARBA00022827"/>
    </source>
</evidence>
<feature type="active site" evidence="20">
    <location>
        <position position="337"/>
    </location>
</feature>
<dbReference type="GO" id="GO:0008762">
    <property type="term" value="F:UDP-N-acetylmuramate dehydrogenase activity"/>
    <property type="evidence" value="ECO:0007669"/>
    <property type="project" value="UniProtKB-UniRule"/>
</dbReference>
<dbReference type="NCBIfam" id="TIGR00179">
    <property type="entry name" value="murB"/>
    <property type="match status" value="1"/>
</dbReference>
<evidence type="ECO:0000256" key="2">
    <source>
        <dbReference type="ARBA" id="ARBA00003921"/>
    </source>
</evidence>
<evidence type="ECO:0000256" key="20">
    <source>
        <dbReference type="HAMAP-Rule" id="MF_00037"/>
    </source>
</evidence>
<evidence type="ECO:0000256" key="1">
    <source>
        <dbReference type="ARBA" id="ARBA00001974"/>
    </source>
</evidence>
<comment type="function">
    <text evidence="2 20">Cell wall formation.</text>
</comment>
<evidence type="ECO:0000256" key="12">
    <source>
        <dbReference type="ARBA" id="ARBA00022857"/>
    </source>
</evidence>
<name>A0A2A2I2A0_9GAMM</name>
<evidence type="ECO:0000313" key="23">
    <source>
        <dbReference type="Proteomes" id="UP000218332"/>
    </source>
</evidence>
<evidence type="ECO:0000256" key="4">
    <source>
        <dbReference type="ARBA" id="ARBA00004752"/>
    </source>
</evidence>
<dbReference type="GO" id="GO:0071949">
    <property type="term" value="F:FAD binding"/>
    <property type="evidence" value="ECO:0007669"/>
    <property type="project" value="InterPro"/>
</dbReference>
<evidence type="ECO:0000256" key="7">
    <source>
        <dbReference type="ARBA" id="ARBA00015188"/>
    </source>
</evidence>
<evidence type="ECO:0000256" key="10">
    <source>
        <dbReference type="ARBA" id="ARBA00022630"/>
    </source>
</evidence>
<evidence type="ECO:0000256" key="9">
    <source>
        <dbReference type="ARBA" id="ARBA00022618"/>
    </source>
</evidence>
<dbReference type="InterPro" id="IPR036318">
    <property type="entry name" value="FAD-bd_PCMH-like_sf"/>
</dbReference>
<dbReference type="Gene3D" id="3.30.43.10">
    <property type="entry name" value="Uridine Diphospho-n-acetylenolpyruvylglucosamine Reductase, domain 2"/>
    <property type="match status" value="1"/>
</dbReference>
<dbReference type="Proteomes" id="UP000218332">
    <property type="component" value="Unassembled WGS sequence"/>
</dbReference>
<dbReference type="InterPro" id="IPR006094">
    <property type="entry name" value="Oxid_FAD_bind_N"/>
</dbReference>
<reference evidence="22 23" key="1">
    <citation type="submission" date="2017-07" db="EMBL/GenBank/DDBJ databases">
        <title>Tamlnaduibacter salinus (Mi-7) genome sequencing.</title>
        <authorList>
            <person name="Verma A."/>
            <person name="Krishnamurthi S."/>
        </authorList>
    </citation>
    <scope>NUCLEOTIDE SEQUENCE [LARGE SCALE GENOMIC DNA]</scope>
    <source>
        <strain evidence="22 23">Mi-7</strain>
    </source>
</reference>
<keyword evidence="16 20" id="KW-0131">Cell cycle</keyword>
<evidence type="ECO:0000256" key="17">
    <source>
        <dbReference type="ARBA" id="ARBA00023316"/>
    </source>
</evidence>
<dbReference type="HAMAP" id="MF_00037">
    <property type="entry name" value="MurB"/>
    <property type="match status" value="1"/>
</dbReference>
<organism evidence="22 23">
    <name type="scientific">Tamilnaduibacter salinus</name>
    <dbReference type="NCBI Taxonomy" id="1484056"/>
    <lineage>
        <taxon>Bacteria</taxon>
        <taxon>Pseudomonadati</taxon>
        <taxon>Pseudomonadota</taxon>
        <taxon>Gammaproteobacteria</taxon>
        <taxon>Pseudomonadales</taxon>
        <taxon>Marinobacteraceae</taxon>
        <taxon>Tamilnaduibacter</taxon>
    </lineage>
</organism>
<dbReference type="PANTHER" id="PTHR21071">
    <property type="entry name" value="UDP-N-ACETYLENOLPYRUVOYLGLUCOSAMINE REDUCTASE"/>
    <property type="match status" value="1"/>
</dbReference>
<evidence type="ECO:0000313" key="22">
    <source>
        <dbReference type="EMBL" id="PAV25220.1"/>
    </source>
</evidence>
<evidence type="ECO:0000256" key="14">
    <source>
        <dbReference type="ARBA" id="ARBA00022984"/>
    </source>
</evidence>
<comment type="cofactor">
    <cofactor evidence="1 20">
        <name>FAD</name>
        <dbReference type="ChEBI" id="CHEBI:57692"/>
    </cofactor>
</comment>
<dbReference type="GO" id="GO:0009252">
    <property type="term" value="P:peptidoglycan biosynthetic process"/>
    <property type="evidence" value="ECO:0007669"/>
    <property type="project" value="UniProtKB-UniRule"/>
</dbReference>
<evidence type="ECO:0000256" key="3">
    <source>
        <dbReference type="ARBA" id="ARBA00004496"/>
    </source>
</evidence>
<dbReference type="GO" id="GO:0071555">
    <property type="term" value="P:cell wall organization"/>
    <property type="evidence" value="ECO:0007669"/>
    <property type="project" value="UniProtKB-KW"/>
</dbReference>
<dbReference type="InterPro" id="IPR016166">
    <property type="entry name" value="FAD-bd_PCMH"/>
</dbReference>
<keyword evidence="23" id="KW-1185">Reference proteome</keyword>